<dbReference type="PANTHER" id="PTHR21411">
    <property type="entry name" value="APONTIC"/>
    <property type="match status" value="1"/>
</dbReference>
<evidence type="ECO:0000256" key="2">
    <source>
        <dbReference type="ARBA" id="ARBA00016807"/>
    </source>
</evidence>
<dbReference type="Pfam" id="PF13873">
    <property type="entry name" value="Myb_DNA-bind_5"/>
    <property type="match status" value="2"/>
</dbReference>
<gene>
    <name evidence="8" type="ORF">RN001_003675</name>
</gene>
<comment type="function">
    <text evidence="5">Involved in transvection phenomena (= synapsis-dependent gene expression), where the synaptic pairing of chromosomes carrying genes with which zeste interacts influences the expression of these genes. Zeste binds to DNA and stimulates transcription from a nearby promoter.</text>
</comment>
<reference evidence="9" key="1">
    <citation type="submission" date="2023-01" db="EMBL/GenBank/DDBJ databases">
        <title>Key to firefly adult light organ development and bioluminescence: homeobox transcription factors regulate luciferase expression and transportation to peroxisome.</title>
        <authorList>
            <person name="Fu X."/>
        </authorList>
    </citation>
    <scope>NUCLEOTIDE SEQUENCE [LARGE SCALE GENOMIC DNA]</scope>
</reference>
<feature type="domain" description="Myb/SANT-like DNA-binding" evidence="7">
    <location>
        <begin position="266"/>
        <end position="329"/>
    </location>
</feature>
<keyword evidence="9" id="KW-1185">Reference proteome</keyword>
<comment type="caution">
    <text evidence="8">The sequence shown here is derived from an EMBL/GenBank/DDBJ whole genome shotgun (WGS) entry which is preliminary data.</text>
</comment>
<evidence type="ECO:0000313" key="9">
    <source>
        <dbReference type="Proteomes" id="UP001353858"/>
    </source>
</evidence>
<dbReference type="AlphaFoldDB" id="A0AAN7Q6J9"/>
<dbReference type="Proteomes" id="UP001353858">
    <property type="component" value="Unassembled WGS sequence"/>
</dbReference>
<dbReference type="EMBL" id="JARPUR010000001">
    <property type="protein sequence ID" value="KAK4887404.1"/>
    <property type="molecule type" value="Genomic_DNA"/>
</dbReference>
<keyword evidence="3" id="KW-0805">Transcription regulation</keyword>
<accession>A0AAN7Q6J9</accession>
<evidence type="ECO:0000313" key="8">
    <source>
        <dbReference type="EMBL" id="KAK4887404.1"/>
    </source>
</evidence>
<feature type="domain" description="Myb/SANT-like DNA-binding" evidence="7">
    <location>
        <begin position="12"/>
        <end position="84"/>
    </location>
</feature>
<evidence type="ECO:0000256" key="4">
    <source>
        <dbReference type="ARBA" id="ARBA00023163"/>
    </source>
</evidence>
<evidence type="ECO:0000256" key="1">
    <source>
        <dbReference type="ARBA" id="ARBA00011764"/>
    </source>
</evidence>
<evidence type="ECO:0000259" key="7">
    <source>
        <dbReference type="Pfam" id="PF13873"/>
    </source>
</evidence>
<evidence type="ECO:0000256" key="6">
    <source>
        <dbReference type="SAM" id="MobiDB-lite"/>
    </source>
</evidence>
<feature type="region of interest" description="Disordered" evidence="6">
    <location>
        <begin position="487"/>
        <end position="509"/>
    </location>
</feature>
<dbReference type="PANTHER" id="PTHR21411:SF0">
    <property type="entry name" value="REGULATORY PROTEIN ZESTE"/>
    <property type="match status" value="1"/>
</dbReference>
<evidence type="ECO:0000256" key="3">
    <source>
        <dbReference type="ARBA" id="ARBA00023015"/>
    </source>
</evidence>
<proteinExistence type="predicted"/>
<dbReference type="InterPro" id="IPR028002">
    <property type="entry name" value="Myb_DNA-bind_5"/>
</dbReference>
<evidence type="ECO:0000256" key="5">
    <source>
        <dbReference type="ARBA" id="ARBA00025466"/>
    </source>
</evidence>
<sequence>MNAKEDVEGRKRSANFTVEEKLKLIKCIEENVIILNKKTDATTNKAKEDAWEVLTHNFNSGGVFKRNNTSLKKIWNKLKSDSKVYKAKQRINIVTTGGGPAEVKDDPILEKVLVLIGRSGVGLEGVIDSDMEFVNSCNLSLVEADIIDCDANMAPSVASEALSIDPMCEAVPETIIVNLPKASTSTSCRKGNFSRRRPKLQKHRHDNILNVKLENEKKKSRLLEADIERQQEIGALTIQKLQQEIEIRALILDKIKNNEDVNPNLSQLLKYQHLVENKCTDAVSAKSKNDTWEEMSYKFNASSTSGRRTAEQIKNSYRNLKQKVKKEIAVSNKENYLCLIEQKANDKKELYKTGGGVFTPQSSNVGARVLAMVENQIKPLPTRMTIMYLIMLFMLWLVAIHREHLDISKRKSYRVCDIHFSDDMKFDQHRNRSNQVVGAVPNIYLEDVPQDPCPGTSKDVHMEVISEQQIITSFSTSDMFIPEEPNQQNLTSNKRKGLSCDVTPNSPRTPRCRKDIRSKMNLLKKGNVSRQNQLSPVARKRRIGDVQYLKIKDYNTAKKSNYKDFEHILTETEKVLTNKYKRVINSGKGSRAVVVLIPEILEKYVNLILQHRPNYIKDTDNDYVFATPGSTVKWGKEKGSVPAEYKGKSLAEINIDPNLEFAEEDDDAKQVSNSNTMSNVDEVINNHDSQFDGVAAFETNRDDAHFKSSKVVKRTPWSNKDLLLLKKEFKSYIEKKIYPSGEEIETFIKKTKYATNNKSFLVF</sequence>
<comment type="subunit">
    <text evidence="1">Self-associates forming complexes of several hundred monomers.</text>
</comment>
<keyword evidence="4" id="KW-0804">Transcription</keyword>
<name>A0AAN7Q6J9_9COLE</name>
<organism evidence="8 9">
    <name type="scientific">Aquatica leii</name>
    <dbReference type="NCBI Taxonomy" id="1421715"/>
    <lineage>
        <taxon>Eukaryota</taxon>
        <taxon>Metazoa</taxon>
        <taxon>Ecdysozoa</taxon>
        <taxon>Arthropoda</taxon>
        <taxon>Hexapoda</taxon>
        <taxon>Insecta</taxon>
        <taxon>Pterygota</taxon>
        <taxon>Neoptera</taxon>
        <taxon>Endopterygota</taxon>
        <taxon>Coleoptera</taxon>
        <taxon>Polyphaga</taxon>
        <taxon>Elateriformia</taxon>
        <taxon>Elateroidea</taxon>
        <taxon>Lampyridae</taxon>
        <taxon>Luciolinae</taxon>
        <taxon>Aquatica</taxon>
    </lineage>
</organism>
<protein>
    <recommendedName>
        <fullName evidence="2">Regulatory protein zeste</fullName>
    </recommendedName>
</protein>